<reference evidence="1" key="1">
    <citation type="journal article" date="2015" name="Nature">
        <title>Complex archaea that bridge the gap between prokaryotes and eukaryotes.</title>
        <authorList>
            <person name="Spang A."/>
            <person name="Saw J.H."/>
            <person name="Jorgensen S.L."/>
            <person name="Zaremba-Niedzwiedzka K."/>
            <person name="Martijn J."/>
            <person name="Lind A.E."/>
            <person name="van Eijk R."/>
            <person name="Schleper C."/>
            <person name="Guy L."/>
            <person name="Ettema T.J."/>
        </authorList>
    </citation>
    <scope>NUCLEOTIDE SEQUENCE</scope>
</reference>
<gene>
    <name evidence="1" type="ORF">LCGC14_0155850</name>
</gene>
<name>A0A0F9XEM4_9ZZZZ</name>
<comment type="caution">
    <text evidence="1">The sequence shown here is derived from an EMBL/GenBank/DDBJ whole genome shotgun (WGS) entry which is preliminary data.</text>
</comment>
<proteinExistence type="predicted"/>
<dbReference type="AlphaFoldDB" id="A0A0F9XEM4"/>
<dbReference type="EMBL" id="LAZR01000057">
    <property type="protein sequence ID" value="KKN97466.1"/>
    <property type="molecule type" value="Genomic_DNA"/>
</dbReference>
<accession>A0A0F9XEM4</accession>
<protein>
    <submittedName>
        <fullName evidence="1">Uncharacterized protein</fullName>
    </submittedName>
</protein>
<sequence>MNCLSTCHTSQGDAVNAPPRLTPDQQLWLDDQIKRTEELYGYPMFPLADRLLALEARYGKVAA</sequence>
<organism evidence="1">
    <name type="scientific">marine sediment metagenome</name>
    <dbReference type="NCBI Taxonomy" id="412755"/>
    <lineage>
        <taxon>unclassified sequences</taxon>
        <taxon>metagenomes</taxon>
        <taxon>ecological metagenomes</taxon>
    </lineage>
</organism>
<evidence type="ECO:0000313" key="1">
    <source>
        <dbReference type="EMBL" id="KKN97466.1"/>
    </source>
</evidence>